<dbReference type="AlphaFoldDB" id="A0A2U0U054"/>
<comment type="caution">
    <text evidence="1">The sequence shown here is derived from an EMBL/GenBank/DDBJ whole genome shotgun (WGS) entry which is preliminary data.</text>
</comment>
<accession>A0A2U0U054</accession>
<evidence type="ECO:0000313" key="1">
    <source>
        <dbReference type="EMBL" id="PVX49254.1"/>
    </source>
</evidence>
<dbReference type="InterPro" id="IPR025591">
    <property type="entry name" value="RloB"/>
</dbReference>
<dbReference type="Proteomes" id="UP000245870">
    <property type="component" value="Unassembled WGS sequence"/>
</dbReference>
<proteinExistence type="predicted"/>
<organism evidence="1 2">
    <name type="scientific">Hallella colorans</name>
    <dbReference type="NCBI Taxonomy" id="1703337"/>
    <lineage>
        <taxon>Bacteria</taxon>
        <taxon>Pseudomonadati</taxon>
        <taxon>Bacteroidota</taxon>
        <taxon>Bacteroidia</taxon>
        <taxon>Bacteroidales</taxon>
        <taxon>Prevotellaceae</taxon>
        <taxon>Hallella</taxon>
    </lineage>
</organism>
<evidence type="ECO:0000313" key="2">
    <source>
        <dbReference type="Proteomes" id="UP000245870"/>
    </source>
</evidence>
<dbReference type="EMBL" id="QENY01000021">
    <property type="protein sequence ID" value="PVX49254.1"/>
    <property type="molecule type" value="Genomic_DNA"/>
</dbReference>
<keyword evidence="2" id="KW-1185">Reference proteome</keyword>
<protein>
    <submittedName>
        <fullName evidence="1">RloB-like protein</fullName>
    </submittedName>
</protein>
<gene>
    <name evidence="1" type="ORF">C7379_12131</name>
</gene>
<name>A0A2U0U054_9BACT</name>
<sequence>MVCLVHYLTFRIKIMARKEAIRRQRHGRAVIIGAGLTERWYFSHLQFHFNLKIKIRPRFFGNENITTLEKRIIQVLSNEGIAVVIFDADVSTWNDAEKARLIALKKKYEKSKRVILCDSQPSIEYWFLLHYLKTNRFFGTSKAVVDELVKYVERFEKTNDFLRNPKWVEDLCNNGKLKDALERAISYGEQGPSYSNVWKAIKYVGIKL</sequence>
<reference evidence="1 2" key="1">
    <citation type="submission" date="2018-05" db="EMBL/GenBank/DDBJ databases">
        <title>Genomic Encyclopedia of Type Strains, Phase IV (KMG-IV): sequencing the most valuable type-strain genomes for metagenomic binning, comparative biology and taxonomic classification.</title>
        <authorList>
            <person name="Goeker M."/>
        </authorList>
    </citation>
    <scope>NUCLEOTIDE SEQUENCE [LARGE SCALE GENOMIC DNA]</scope>
    <source>
        <strain evidence="1 2">DSM 100333</strain>
    </source>
</reference>
<dbReference type="Pfam" id="PF13707">
    <property type="entry name" value="RloB"/>
    <property type="match status" value="1"/>
</dbReference>